<accession>A0ABX8BIB6</accession>
<name>A0ABX8BIB6_9ACTN</name>
<protein>
    <submittedName>
        <fullName evidence="2">Helix-turn-helix domain-containing protein</fullName>
    </submittedName>
</protein>
<dbReference type="EMBL" id="CP074133">
    <property type="protein sequence ID" value="QUX20138.1"/>
    <property type="molecule type" value="Genomic_DNA"/>
</dbReference>
<dbReference type="InterPro" id="IPR025736">
    <property type="entry name" value="PucR_C-HTH_dom"/>
</dbReference>
<keyword evidence="3" id="KW-1185">Reference proteome</keyword>
<dbReference type="InterPro" id="IPR042070">
    <property type="entry name" value="PucR_C-HTH_sf"/>
</dbReference>
<dbReference type="Pfam" id="PF13556">
    <property type="entry name" value="HTH_30"/>
    <property type="match status" value="1"/>
</dbReference>
<gene>
    <name evidence="2" type="ORF">KGD84_16430</name>
</gene>
<evidence type="ECO:0000313" key="3">
    <source>
        <dbReference type="Proteomes" id="UP000676079"/>
    </source>
</evidence>
<organism evidence="2 3">
    <name type="scientific">Nocardiopsis changdeensis</name>
    <dbReference type="NCBI Taxonomy" id="2831969"/>
    <lineage>
        <taxon>Bacteria</taxon>
        <taxon>Bacillati</taxon>
        <taxon>Actinomycetota</taxon>
        <taxon>Actinomycetes</taxon>
        <taxon>Streptosporangiales</taxon>
        <taxon>Nocardiopsidaceae</taxon>
        <taxon>Nocardiopsis</taxon>
    </lineage>
</organism>
<evidence type="ECO:0000259" key="1">
    <source>
        <dbReference type="Pfam" id="PF13556"/>
    </source>
</evidence>
<dbReference type="Proteomes" id="UP000676079">
    <property type="component" value="Chromosome"/>
</dbReference>
<evidence type="ECO:0000313" key="2">
    <source>
        <dbReference type="EMBL" id="QUX20138.1"/>
    </source>
</evidence>
<dbReference type="RefSeq" id="WP_220561331.1">
    <property type="nucleotide sequence ID" value="NZ_CP074133.1"/>
</dbReference>
<proteinExistence type="predicted"/>
<dbReference type="Gene3D" id="1.10.10.2840">
    <property type="entry name" value="PucR C-terminal helix-turn-helix domain"/>
    <property type="match status" value="1"/>
</dbReference>
<sequence>MRELLGRISALDPQAGDAVKVIAYFDRLHGTGLEPLVRGAAALAGHPAALTDPARALSLRALPDGRLTRAPQPPPDPSWPTATAGTALLWLEVPGPAGPVLDMVLERAAVAVLDHLDRSPAPALPLAAVLTDPARGEDERLAAARRAGIGPAARRAVLAPRRGPVRLLSPGEDPGTARAGLGPAVPVADLPASLADARRALRFTAAGSGADPGPRLVRAEHLGALLPLADTVAPGDAPPPDVTALERLARTSTALIALADALATASSVRAAATALGVHHSTAQQGLERLERLLGWSVRTVPGRLRLQVALHVRRLHLPD</sequence>
<reference evidence="2 3" key="1">
    <citation type="submission" date="2021-05" db="EMBL/GenBank/DDBJ databases">
        <title>Direct Submission.</title>
        <authorList>
            <person name="Li K."/>
            <person name="Gao J."/>
        </authorList>
    </citation>
    <scope>NUCLEOTIDE SEQUENCE [LARGE SCALE GENOMIC DNA]</scope>
    <source>
        <strain evidence="2 3">Mg02</strain>
    </source>
</reference>
<feature type="domain" description="PucR C-terminal helix-turn-helix" evidence="1">
    <location>
        <begin position="262"/>
        <end position="312"/>
    </location>
</feature>